<sequence length="171" mass="19375">MNLATILSLIAIAISLFTLSIHLLKYLHTFPKVKIDVLNSYLFKIEGNQDRYASPYRLIIELNLVNKSEQPISIYEYNFVSKDIGERISMKGHHRPAQQYNIGSNMSINVSDTKLLKPPVNLSPYSSEYGVIVFTTIKELKTDSSEIDGSLIVKTSRKTYSIKMKAARSDL</sequence>
<dbReference type="EMBL" id="CP015607">
    <property type="protein sequence ID" value="APT45098.1"/>
    <property type="molecule type" value="Genomic_DNA"/>
</dbReference>
<proteinExistence type="predicted"/>
<dbReference type="RefSeq" id="WP_075621650.1">
    <property type="nucleotide sequence ID" value="NZ_CP015607.1"/>
</dbReference>
<keyword evidence="1" id="KW-0472">Membrane</keyword>
<protein>
    <submittedName>
        <fullName evidence="2">Uncharacterized protein</fullName>
    </submittedName>
</protein>
<feature type="transmembrane region" description="Helical" evidence="1">
    <location>
        <begin position="6"/>
        <end position="24"/>
    </location>
</feature>
<name>A0A1L6ZF11_BACIA</name>
<evidence type="ECO:0000313" key="3">
    <source>
        <dbReference type="Proteomes" id="UP000185426"/>
    </source>
</evidence>
<keyword evidence="1" id="KW-1133">Transmembrane helix</keyword>
<dbReference type="AlphaFoldDB" id="A0A1L6ZF11"/>
<reference evidence="2 3" key="1">
    <citation type="submission" date="2016-05" db="EMBL/GenBank/DDBJ databases">
        <title>Complete Genome and Methylome Analysis of Psychrotrophic Bacterial Isolates from Antarctic Lake Untersee.</title>
        <authorList>
            <person name="Fomenkov A."/>
            <person name="Akimov V.N."/>
            <person name="Vasilyeva L.V."/>
            <person name="Andersen D."/>
            <person name="Vincze T."/>
            <person name="Roberts R.J."/>
        </authorList>
    </citation>
    <scope>NUCLEOTIDE SEQUENCE [LARGE SCALE GENOMIC DNA]</scope>
    <source>
        <strain evidence="2 3">U14-5</strain>
    </source>
</reference>
<evidence type="ECO:0000313" key="2">
    <source>
        <dbReference type="EMBL" id="APT45098.1"/>
    </source>
</evidence>
<organism evidence="2 3">
    <name type="scientific">Bacillus safensis</name>
    <dbReference type="NCBI Taxonomy" id="561879"/>
    <lineage>
        <taxon>Bacteria</taxon>
        <taxon>Bacillati</taxon>
        <taxon>Bacillota</taxon>
        <taxon>Bacilli</taxon>
        <taxon>Bacillales</taxon>
        <taxon>Bacillaceae</taxon>
        <taxon>Bacillus</taxon>
    </lineage>
</organism>
<keyword evidence="1" id="KW-0812">Transmembrane</keyword>
<accession>A0A1L6ZF11</accession>
<gene>
    <name evidence="2" type="ORF">BSA145_03640</name>
</gene>
<dbReference type="Proteomes" id="UP000185426">
    <property type="component" value="Chromosome"/>
</dbReference>
<evidence type="ECO:0000256" key="1">
    <source>
        <dbReference type="SAM" id="Phobius"/>
    </source>
</evidence>